<feature type="transmembrane region" description="Helical" evidence="5">
    <location>
        <begin position="373"/>
        <end position="396"/>
    </location>
</feature>
<dbReference type="EMBL" id="BLAF01000010">
    <property type="protein sequence ID" value="GES19054.1"/>
    <property type="molecule type" value="Genomic_DNA"/>
</dbReference>
<dbReference type="PANTHER" id="PTHR42718:SF42">
    <property type="entry name" value="EXPORT PROTEIN"/>
    <property type="match status" value="1"/>
</dbReference>
<name>A0A5M3XCW2_9ACTN</name>
<protein>
    <submittedName>
        <fullName evidence="7">MFS transporter</fullName>
    </submittedName>
</protein>
<feature type="transmembrane region" description="Helical" evidence="5">
    <location>
        <begin position="85"/>
        <end position="104"/>
    </location>
</feature>
<proteinExistence type="predicted"/>
<dbReference type="AlphaFoldDB" id="A0A5M3XCW2"/>
<feature type="transmembrane region" description="Helical" evidence="5">
    <location>
        <begin position="208"/>
        <end position="228"/>
    </location>
</feature>
<dbReference type="Pfam" id="PF07690">
    <property type="entry name" value="MFS_1"/>
    <property type="match status" value="1"/>
</dbReference>
<dbReference type="PROSITE" id="PS50850">
    <property type="entry name" value="MFS"/>
    <property type="match status" value="1"/>
</dbReference>
<feature type="transmembrane region" description="Helical" evidence="5">
    <location>
        <begin position="174"/>
        <end position="196"/>
    </location>
</feature>
<feature type="transmembrane region" description="Helical" evidence="5">
    <location>
        <begin position="234"/>
        <end position="257"/>
    </location>
</feature>
<feature type="transmembrane region" description="Helical" evidence="5">
    <location>
        <begin position="408"/>
        <end position="428"/>
    </location>
</feature>
<feature type="transmembrane region" description="Helical" evidence="5">
    <location>
        <begin position="20"/>
        <end position="42"/>
    </location>
</feature>
<evidence type="ECO:0000313" key="8">
    <source>
        <dbReference type="Proteomes" id="UP000377595"/>
    </source>
</evidence>
<dbReference type="GO" id="GO:0022857">
    <property type="term" value="F:transmembrane transporter activity"/>
    <property type="evidence" value="ECO:0007669"/>
    <property type="project" value="InterPro"/>
</dbReference>
<dbReference type="RefSeq" id="WP_155344175.1">
    <property type="nucleotide sequence ID" value="NZ_BAAAHM010000018.1"/>
</dbReference>
<feature type="transmembrane region" description="Helical" evidence="5">
    <location>
        <begin position="54"/>
        <end position="73"/>
    </location>
</feature>
<comment type="subcellular location">
    <subcellularLocation>
        <location evidence="1">Cell membrane</location>
        <topology evidence="1">Multi-pass membrane protein</topology>
    </subcellularLocation>
</comment>
<evidence type="ECO:0000256" key="1">
    <source>
        <dbReference type="ARBA" id="ARBA00004651"/>
    </source>
</evidence>
<dbReference type="Gene3D" id="1.20.1250.20">
    <property type="entry name" value="MFS general substrate transporter like domains"/>
    <property type="match status" value="1"/>
</dbReference>
<accession>A0A5M3XCW2</accession>
<keyword evidence="8" id="KW-1185">Reference proteome</keyword>
<dbReference type="InterPro" id="IPR020846">
    <property type="entry name" value="MFS_dom"/>
</dbReference>
<dbReference type="OrthoDB" id="7375466at2"/>
<feature type="transmembrane region" description="Helical" evidence="5">
    <location>
        <begin position="146"/>
        <end position="168"/>
    </location>
</feature>
<feature type="transmembrane region" description="Helical" evidence="5">
    <location>
        <begin position="342"/>
        <end position="361"/>
    </location>
</feature>
<evidence type="ECO:0000256" key="2">
    <source>
        <dbReference type="ARBA" id="ARBA00022692"/>
    </source>
</evidence>
<dbReference type="SUPFAM" id="SSF103473">
    <property type="entry name" value="MFS general substrate transporter"/>
    <property type="match status" value="1"/>
</dbReference>
<comment type="caution">
    <text evidence="7">The sequence shown here is derived from an EMBL/GenBank/DDBJ whole genome shotgun (WGS) entry which is preliminary data.</text>
</comment>
<dbReference type="Proteomes" id="UP000377595">
    <property type="component" value="Unassembled WGS sequence"/>
</dbReference>
<evidence type="ECO:0000313" key="7">
    <source>
        <dbReference type="EMBL" id="GES19054.1"/>
    </source>
</evidence>
<keyword evidence="3 5" id="KW-1133">Transmembrane helix</keyword>
<feature type="domain" description="Major facilitator superfamily (MFS) profile" evidence="6">
    <location>
        <begin position="19"/>
        <end position="502"/>
    </location>
</feature>
<dbReference type="Gene3D" id="1.20.1720.10">
    <property type="entry name" value="Multidrug resistance protein D"/>
    <property type="match status" value="1"/>
</dbReference>
<gene>
    <name evidence="7" type="ORF">Aple_019500</name>
</gene>
<evidence type="ECO:0000256" key="4">
    <source>
        <dbReference type="ARBA" id="ARBA00023136"/>
    </source>
</evidence>
<keyword evidence="4 5" id="KW-0472">Membrane</keyword>
<dbReference type="GO" id="GO:0005886">
    <property type="term" value="C:plasma membrane"/>
    <property type="evidence" value="ECO:0007669"/>
    <property type="project" value="UniProtKB-SubCell"/>
</dbReference>
<sequence>MAPEDDQVRSVLAARRRWTVAITALSAMLMTLDITIVNVALPQIAAGLGAGLDGLQWIVNAYTLAFAALLLSVGSLSDRVGRRRIFGLGVAVFTVASLGCALAPDTTALVAARAVQGVGGALVMGTGLALIAAAHAGAGAPARNTAIGLFAAGGAAAAALGPLVGGAVVDGWGWRYIFLLNLPLGAAILLGTWLRLTESKADDLRHRLDLAGLVLAAMVLFALNYALLTGPVEGWSATSVVGSLVAAGGLAIVFGIVQWRRGEAAMLDLRLFRIRSFTGALIVTYASRLVSFGLLPFLILWLSGMLGHSPLQIGVRLLFLSITMIIVAPLSGALTRRVPVNVLMALGMALTGAGALAMTVIEPGDDWTAAAPGLALIGAGAGLAAPHLLGVAVGVVPPGRAGMASGAANTFFPLGTASGVAVFGAVLAHQVDLQLPVAEGPAEQVRALVTAGRFDQLATLPEPVRQAAERGFTNGLSAMLTIAGIAGLLAAVASLVLIRGADQHEDDPA</sequence>
<feature type="transmembrane region" description="Helical" evidence="5">
    <location>
        <begin position="277"/>
        <end position="301"/>
    </location>
</feature>
<feature type="transmembrane region" description="Helical" evidence="5">
    <location>
        <begin position="110"/>
        <end position="134"/>
    </location>
</feature>
<keyword evidence="2 5" id="KW-0812">Transmembrane</keyword>
<feature type="transmembrane region" description="Helical" evidence="5">
    <location>
        <begin position="478"/>
        <end position="498"/>
    </location>
</feature>
<dbReference type="InterPro" id="IPR011701">
    <property type="entry name" value="MFS"/>
</dbReference>
<dbReference type="InterPro" id="IPR036259">
    <property type="entry name" value="MFS_trans_sf"/>
</dbReference>
<feature type="transmembrane region" description="Helical" evidence="5">
    <location>
        <begin position="313"/>
        <end position="335"/>
    </location>
</feature>
<evidence type="ECO:0000259" key="6">
    <source>
        <dbReference type="PROSITE" id="PS50850"/>
    </source>
</evidence>
<evidence type="ECO:0000256" key="3">
    <source>
        <dbReference type="ARBA" id="ARBA00022989"/>
    </source>
</evidence>
<organism evidence="7 8">
    <name type="scientific">Acrocarpospora pleiomorpha</name>
    <dbReference type="NCBI Taxonomy" id="90975"/>
    <lineage>
        <taxon>Bacteria</taxon>
        <taxon>Bacillati</taxon>
        <taxon>Actinomycetota</taxon>
        <taxon>Actinomycetes</taxon>
        <taxon>Streptosporangiales</taxon>
        <taxon>Streptosporangiaceae</taxon>
        <taxon>Acrocarpospora</taxon>
    </lineage>
</organism>
<evidence type="ECO:0000256" key="5">
    <source>
        <dbReference type="SAM" id="Phobius"/>
    </source>
</evidence>
<dbReference type="PANTHER" id="PTHR42718">
    <property type="entry name" value="MAJOR FACILITATOR SUPERFAMILY MULTIDRUG TRANSPORTER MFSC"/>
    <property type="match status" value="1"/>
</dbReference>
<reference evidence="7 8" key="1">
    <citation type="submission" date="2019-10" db="EMBL/GenBank/DDBJ databases">
        <title>Whole genome shotgun sequence of Acrocarpospora pleiomorpha NBRC 16267.</title>
        <authorList>
            <person name="Ichikawa N."/>
            <person name="Kimura A."/>
            <person name="Kitahashi Y."/>
            <person name="Komaki H."/>
            <person name="Oguchi A."/>
        </authorList>
    </citation>
    <scope>NUCLEOTIDE SEQUENCE [LARGE SCALE GENOMIC DNA]</scope>
    <source>
        <strain evidence="7 8">NBRC 16267</strain>
    </source>
</reference>
<dbReference type="CDD" id="cd17321">
    <property type="entry name" value="MFS_MMR_MDR_like"/>
    <property type="match status" value="1"/>
</dbReference>